<proteinExistence type="predicted"/>
<dbReference type="InterPro" id="IPR012337">
    <property type="entry name" value="RNaseH-like_sf"/>
</dbReference>
<gene>
    <name evidence="4" type="ORF">E8E13_008572</name>
</gene>
<evidence type="ECO:0000313" key="4">
    <source>
        <dbReference type="EMBL" id="KAF3000923.1"/>
    </source>
</evidence>
<reference evidence="4" key="1">
    <citation type="submission" date="2019-04" db="EMBL/GenBank/DDBJ databases">
        <title>Sequencing of skin fungus with MAO and IRED activity.</title>
        <authorList>
            <person name="Marsaioli A.J."/>
            <person name="Bonatto J.M.C."/>
            <person name="Reis Junior O."/>
        </authorList>
    </citation>
    <scope>NUCLEOTIDE SEQUENCE</scope>
    <source>
        <strain evidence="4">30M1</strain>
    </source>
</reference>
<evidence type="ECO:0000256" key="1">
    <source>
        <dbReference type="SAM" id="Coils"/>
    </source>
</evidence>
<dbReference type="Proteomes" id="UP000801428">
    <property type="component" value="Unassembled WGS sequence"/>
</dbReference>
<accession>A0A9P4W7N1</accession>
<organism evidence="4 5">
    <name type="scientific">Curvularia kusanoi</name>
    <name type="common">Cochliobolus kusanoi</name>
    <dbReference type="NCBI Taxonomy" id="90978"/>
    <lineage>
        <taxon>Eukaryota</taxon>
        <taxon>Fungi</taxon>
        <taxon>Dikarya</taxon>
        <taxon>Ascomycota</taxon>
        <taxon>Pezizomycotina</taxon>
        <taxon>Dothideomycetes</taxon>
        <taxon>Pleosporomycetidae</taxon>
        <taxon>Pleosporales</taxon>
        <taxon>Pleosporineae</taxon>
        <taxon>Pleosporaceae</taxon>
        <taxon>Curvularia</taxon>
    </lineage>
</organism>
<dbReference type="Pfam" id="PF21762">
    <property type="entry name" value="DEDDh_C"/>
    <property type="match status" value="1"/>
</dbReference>
<sequence length="600" mass="66537">MASQARLKRLHHAIRSDLEELPIRSREPIESDSDTEGGVALDLVQTPSDQPAADIASAFFDQGKFWEREWDLYYVWDLDDHSKPLILISEAQVQTLLAEINNHLKLSLRITDQQRGDALVSRFPDHPRCRPRYLGHPGFRGVGEPEDPAPDEHSFEAFRQLMKESLEAQKAKSKAARAKKQQARLLKQKSFVDQFKRTQRYLGLRPSADAAVRVTELQPPAVDPLQSVPFAFDKSVVFVCVDVESYERAHHKITEVGVATLDTRDLAGVPPGPDGEGWRRFIRARHFLIKEHAHLVNSDFIRGCPHQFHFGKSSIVALKDAPTHVAACFSPPFGTQSDGAEIIDNLRNGMDYAEKRNLIFLGHDTLGDVKYLQVLGYDPMKIDNLLEALDTAVMYRVWRREQNPTALDKILSGFDMVGFNFHNAGNDAVYTVQAMLAICVREASIRGSEQMDNKRRGEKAAKLIAALEEAEQKANDDAEGWSDYELEGDGGPPVPLAADPPALATDPSPGVSGNGNTRGSFRVQGRGNGLRASGHETYEQRNAGRGSADRTQRAGARSYTRGGHVGKAIQGQVPGRGRGRGASYDHFGDDISDSKVIHNW</sequence>
<keyword evidence="1" id="KW-0175">Coiled coil</keyword>
<dbReference type="PANTHER" id="PTHR28083:SF1">
    <property type="entry name" value="GOOD FOR FULL DBP5 ACTIVITY PROTEIN 2"/>
    <property type="match status" value="1"/>
</dbReference>
<feature type="compositionally biased region" description="Acidic residues" evidence="2">
    <location>
        <begin position="477"/>
        <end position="488"/>
    </location>
</feature>
<feature type="domain" description="Gfd2/YDR514C-like C-terminal" evidence="3">
    <location>
        <begin position="237"/>
        <end position="438"/>
    </location>
</feature>
<dbReference type="AlphaFoldDB" id="A0A9P4W7N1"/>
<dbReference type="GO" id="GO:0005634">
    <property type="term" value="C:nucleus"/>
    <property type="evidence" value="ECO:0007669"/>
    <property type="project" value="TreeGrafter"/>
</dbReference>
<dbReference type="SUPFAM" id="SSF53098">
    <property type="entry name" value="Ribonuclease H-like"/>
    <property type="match status" value="1"/>
</dbReference>
<dbReference type="InterPro" id="IPR040151">
    <property type="entry name" value="Gfd2/YDR514C-like"/>
</dbReference>
<dbReference type="PANTHER" id="PTHR28083">
    <property type="entry name" value="GOOD FOR FULL DBP5 ACTIVITY PROTEIN 2"/>
    <property type="match status" value="1"/>
</dbReference>
<evidence type="ECO:0000256" key="2">
    <source>
        <dbReference type="SAM" id="MobiDB-lite"/>
    </source>
</evidence>
<dbReference type="EMBL" id="SWKU01000014">
    <property type="protein sequence ID" value="KAF3000923.1"/>
    <property type="molecule type" value="Genomic_DNA"/>
</dbReference>
<dbReference type="InterPro" id="IPR048519">
    <property type="entry name" value="Gfd2/YDR514C-like_C"/>
</dbReference>
<feature type="compositionally biased region" description="Low complexity" evidence="2">
    <location>
        <begin position="496"/>
        <end position="509"/>
    </location>
</feature>
<dbReference type="OrthoDB" id="5953249at2759"/>
<name>A0A9P4W7N1_CURKU</name>
<keyword evidence="5" id="KW-1185">Reference proteome</keyword>
<comment type="caution">
    <text evidence="4">The sequence shown here is derived from an EMBL/GenBank/DDBJ whole genome shotgun (WGS) entry which is preliminary data.</text>
</comment>
<evidence type="ECO:0000259" key="3">
    <source>
        <dbReference type="Pfam" id="PF21762"/>
    </source>
</evidence>
<feature type="region of interest" description="Disordered" evidence="2">
    <location>
        <begin position="472"/>
        <end position="586"/>
    </location>
</feature>
<protein>
    <recommendedName>
        <fullName evidence="3">Gfd2/YDR514C-like C-terminal domain-containing protein</fullName>
    </recommendedName>
</protein>
<feature type="coiled-coil region" evidence="1">
    <location>
        <begin position="161"/>
        <end position="188"/>
    </location>
</feature>
<evidence type="ECO:0000313" key="5">
    <source>
        <dbReference type="Proteomes" id="UP000801428"/>
    </source>
</evidence>